<evidence type="ECO:0000313" key="2">
    <source>
        <dbReference type="Proteomes" id="UP001224775"/>
    </source>
</evidence>
<reference evidence="1" key="1">
    <citation type="submission" date="2023-06" db="EMBL/GenBank/DDBJ databases">
        <title>Survivors Of The Sea: Transcriptome response of Skeletonema marinoi to long-term dormancy.</title>
        <authorList>
            <person name="Pinder M.I.M."/>
            <person name="Kourtchenko O."/>
            <person name="Robertson E.K."/>
            <person name="Larsson T."/>
            <person name="Maumus F."/>
            <person name="Osuna-Cruz C.M."/>
            <person name="Vancaester E."/>
            <person name="Stenow R."/>
            <person name="Vandepoele K."/>
            <person name="Ploug H."/>
            <person name="Bruchert V."/>
            <person name="Godhe A."/>
            <person name="Topel M."/>
        </authorList>
    </citation>
    <scope>NUCLEOTIDE SEQUENCE</scope>
    <source>
        <strain evidence="1">R05AC</strain>
    </source>
</reference>
<proteinExistence type="predicted"/>
<accession>A0AAD8Y8U2</accession>
<dbReference type="AlphaFoldDB" id="A0AAD8Y8U2"/>
<organism evidence="1 2">
    <name type="scientific">Skeletonema marinoi</name>
    <dbReference type="NCBI Taxonomy" id="267567"/>
    <lineage>
        <taxon>Eukaryota</taxon>
        <taxon>Sar</taxon>
        <taxon>Stramenopiles</taxon>
        <taxon>Ochrophyta</taxon>
        <taxon>Bacillariophyta</taxon>
        <taxon>Coscinodiscophyceae</taxon>
        <taxon>Thalassiosirophycidae</taxon>
        <taxon>Thalassiosirales</taxon>
        <taxon>Skeletonemataceae</taxon>
        <taxon>Skeletonema</taxon>
        <taxon>Skeletonema marinoi-dohrnii complex</taxon>
    </lineage>
</organism>
<gene>
    <name evidence="1" type="ORF">QTG54_008118</name>
</gene>
<comment type="caution">
    <text evidence="1">The sequence shown here is derived from an EMBL/GenBank/DDBJ whole genome shotgun (WGS) entry which is preliminary data.</text>
</comment>
<evidence type="ECO:0000313" key="1">
    <source>
        <dbReference type="EMBL" id="KAK1740866.1"/>
    </source>
</evidence>
<dbReference type="Proteomes" id="UP001224775">
    <property type="component" value="Unassembled WGS sequence"/>
</dbReference>
<name>A0AAD8Y8U2_9STRA</name>
<sequence length="495" mass="55457">MDGIFCANFLASRDGWPRCQQAWHAECYTCLGQGKFPLEELVDEEGNVWHTQEEREKRVNFGVKGAHLVVPFQCEICWLRQLEKRDPTSADSDYIMYIRRVNLDAIAGRSKKTISAHNNKMARIIGNCKALGKTPSYPPRGPFPNEDCVGMGVAVDMQYESVHAIGRIRDHIQFSSLRHVRSTYTVSYQSSAGGLQEGAAFSKGKGMVRPTRCPTQSQFFIDFLRGCEYRMGSESRANQPISIRATVEILRRIRMVAADETESDFALSNYYYRVGAMLAVLTAGSLRGYEGFYVCLAGLRKHLRSGKNGVVPADYNFHTLFSEDDARKLPHVVITLLGAFKAENGSDYHMINVANVTTSGLQVKWWVEKLVSVCESEGRFRGPAFAGPDGKLESSLDYDATFREIAKEVQGDTDTEWIPSDLDVDGCLGLSRTPRKTAETRAKQAGVSTQIQDAMNRWRTVEGSKGKTVRWKATRDTYTSAVGEMPNTWRYSHAL</sequence>
<keyword evidence="2" id="KW-1185">Reference proteome</keyword>
<protein>
    <submittedName>
        <fullName evidence="1">Uncharacterized protein</fullName>
    </submittedName>
</protein>
<dbReference type="EMBL" id="JATAAI010000014">
    <property type="protein sequence ID" value="KAK1740866.1"/>
    <property type="molecule type" value="Genomic_DNA"/>
</dbReference>